<accession>A0A6L4WWZ9</accession>
<evidence type="ECO:0000256" key="2">
    <source>
        <dbReference type="ARBA" id="ARBA00022801"/>
    </source>
</evidence>
<dbReference type="EMBL" id="WBSM01000022">
    <property type="protein sequence ID" value="KAB8286589.1"/>
    <property type="molecule type" value="Genomic_DNA"/>
</dbReference>
<evidence type="ECO:0000313" key="6">
    <source>
        <dbReference type="Proteomes" id="UP000482084"/>
    </source>
</evidence>
<dbReference type="Gene3D" id="3.20.20.70">
    <property type="entry name" value="Aldolase class I"/>
    <property type="match status" value="1"/>
</dbReference>
<keyword evidence="2" id="KW-0378">Hydrolase</keyword>
<dbReference type="InterPro" id="IPR013785">
    <property type="entry name" value="Aldolase_TIM"/>
</dbReference>
<proteinExistence type="inferred from homology"/>
<reference evidence="5 6" key="1">
    <citation type="submission" date="2019-10" db="EMBL/GenBank/DDBJ databases">
        <title>Characterization of the phylogenetic diversity of two novel species belonging to the genus Bifidobacterium: Bifidobacterium cebidarum sp. nov. and Bifidobacterium leontopitheci sp. nov.</title>
        <authorList>
            <person name="Lugli G.A."/>
            <person name="Duranti S."/>
            <person name="Milani C."/>
            <person name="Turroni F."/>
            <person name="Ventura M."/>
        </authorList>
    </citation>
    <scope>NUCLEOTIDE SEQUENCE [LARGE SCALE GENOMIC DNA]</scope>
    <source>
        <strain evidence="5 6">DSM 100688</strain>
    </source>
</reference>
<name>A0A6L4WWZ9_9BIFI</name>
<dbReference type="InterPro" id="IPR002241">
    <property type="entry name" value="Glyco_hydro_27"/>
</dbReference>
<comment type="similarity">
    <text evidence="1">Belongs to the glycosyl hydrolase 27 family.</text>
</comment>
<dbReference type="SUPFAM" id="SSF51445">
    <property type="entry name" value="(Trans)glycosidases"/>
    <property type="match status" value="1"/>
</dbReference>
<organism evidence="5 6">
    <name type="scientific">Bifidobacterium ramosum</name>
    <dbReference type="NCBI Taxonomy" id="1798158"/>
    <lineage>
        <taxon>Bacteria</taxon>
        <taxon>Bacillati</taxon>
        <taxon>Actinomycetota</taxon>
        <taxon>Actinomycetes</taxon>
        <taxon>Bifidobacteriales</taxon>
        <taxon>Bifidobacteriaceae</taxon>
        <taxon>Bifidobacterium</taxon>
    </lineage>
</organism>
<sequence length="264" mass="29497">PADDDENVSIHHCHHPNPSTMPQDIPSTMPRHMRQLSAEAKQWDKWSDCYAQFARLAHWAPYQGDGHWADADMLPLGHIGITAEQGNDRQSLLTDAEQRTMLTLWSMARSPLMVGGDLPTSETRTIELLSNPMLREVTAGSSDNREIIRERVRRVWGDDSTYIGDYIVWRAVAADRPDGTASLYPGGVYIALFWTGDQPHSCQLELQSAVGVAAATDQWIVRNLWNGSARDLIHIEGQGVNRVIHADIEAHGVVWFVLKKEGGD</sequence>
<dbReference type="PANTHER" id="PTHR11452:SF42">
    <property type="entry name" value="ALPHA-GALACTOSIDASE"/>
    <property type="match status" value="1"/>
</dbReference>
<dbReference type="Gene3D" id="2.60.40.1180">
    <property type="entry name" value="Golgi alpha-mannosidase II"/>
    <property type="match status" value="1"/>
</dbReference>
<dbReference type="InterPro" id="IPR013780">
    <property type="entry name" value="Glyco_hydro_b"/>
</dbReference>
<dbReference type="InterPro" id="IPR017853">
    <property type="entry name" value="GH"/>
</dbReference>
<dbReference type="Proteomes" id="UP000482084">
    <property type="component" value="Unassembled WGS sequence"/>
</dbReference>
<dbReference type="AlphaFoldDB" id="A0A6L4WWZ9"/>
<evidence type="ECO:0000256" key="3">
    <source>
        <dbReference type="ARBA" id="ARBA00023295"/>
    </source>
</evidence>
<evidence type="ECO:0000256" key="4">
    <source>
        <dbReference type="SAM" id="MobiDB-lite"/>
    </source>
</evidence>
<keyword evidence="6" id="KW-1185">Reference proteome</keyword>
<evidence type="ECO:0000256" key="1">
    <source>
        <dbReference type="ARBA" id="ARBA00009743"/>
    </source>
</evidence>
<dbReference type="GO" id="GO:0004553">
    <property type="term" value="F:hydrolase activity, hydrolyzing O-glycosyl compounds"/>
    <property type="evidence" value="ECO:0007669"/>
    <property type="project" value="InterPro"/>
</dbReference>
<protein>
    <submittedName>
        <fullName evidence="5">Alpha-galactosidase</fullName>
    </submittedName>
</protein>
<evidence type="ECO:0000313" key="5">
    <source>
        <dbReference type="EMBL" id="KAB8286589.1"/>
    </source>
</evidence>
<gene>
    <name evidence="5" type="ORF">DSM100688_2266</name>
</gene>
<dbReference type="GO" id="GO:0005975">
    <property type="term" value="P:carbohydrate metabolic process"/>
    <property type="evidence" value="ECO:0007669"/>
    <property type="project" value="InterPro"/>
</dbReference>
<feature type="region of interest" description="Disordered" evidence="4">
    <location>
        <begin position="1"/>
        <end position="28"/>
    </location>
</feature>
<comment type="caution">
    <text evidence="5">The sequence shown here is derived from an EMBL/GenBank/DDBJ whole genome shotgun (WGS) entry which is preliminary data.</text>
</comment>
<feature type="compositionally biased region" description="Polar residues" evidence="4">
    <location>
        <begin position="17"/>
        <end position="26"/>
    </location>
</feature>
<dbReference type="PANTHER" id="PTHR11452">
    <property type="entry name" value="ALPHA-GALACTOSIDASE/ALPHA-N-ACETYLGALACTOSAMINIDASE"/>
    <property type="match status" value="1"/>
</dbReference>
<keyword evidence="3" id="KW-0326">Glycosidase</keyword>
<feature type="non-terminal residue" evidence="5">
    <location>
        <position position="1"/>
    </location>
</feature>